<dbReference type="SUPFAM" id="SSF51905">
    <property type="entry name" value="FAD/NAD(P)-binding domain"/>
    <property type="match status" value="1"/>
</dbReference>
<accession>A0AA38S847</accession>
<protein>
    <recommendedName>
        <fullName evidence="3">Amine oxidase domain-containing protein</fullName>
    </recommendedName>
</protein>
<dbReference type="Gene3D" id="3.50.50.60">
    <property type="entry name" value="FAD/NAD(P)-binding domain"/>
    <property type="match status" value="1"/>
</dbReference>
<gene>
    <name evidence="1" type="ORF">OSB04_031007</name>
</gene>
<comment type="caution">
    <text evidence="1">The sequence shown here is derived from an EMBL/GenBank/DDBJ whole genome shotgun (WGS) entry which is preliminary data.</text>
</comment>
<dbReference type="GO" id="GO:0008168">
    <property type="term" value="F:methyltransferase activity"/>
    <property type="evidence" value="ECO:0007669"/>
    <property type="project" value="TreeGrafter"/>
</dbReference>
<dbReference type="PANTHER" id="PTHR43675">
    <property type="entry name" value="ARSENITE METHYLTRANSFERASE"/>
    <property type="match status" value="1"/>
</dbReference>
<dbReference type="SUPFAM" id="SSF53335">
    <property type="entry name" value="S-adenosyl-L-methionine-dependent methyltransferases"/>
    <property type="match status" value="1"/>
</dbReference>
<dbReference type="Proteomes" id="UP001172457">
    <property type="component" value="Chromosome 8"/>
</dbReference>
<reference evidence="1" key="1">
    <citation type="submission" date="2023-03" db="EMBL/GenBank/DDBJ databases">
        <title>Chromosome-scale reference genome and RAD-based genetic map of yellow starthistle (Centaurea solstitialis) reveal putative structural variation and QTLs associated with invader traits.</title>
        <authorList>
            <person name="Reatini B."/>
            <person name="Cang F.A."/>
            <person name="Jiang Q."/>
            <person name="Mckibben M.T.W."/>
            <person name="Barker M.S."/>
            <person name="Rieseberg L.H."/>
            <person name="Dlugosch K.M."/>
        </authorList>
    </citation>
    <scope>NUCLEOTIDE SEQUENCE</scope>
    <source>
        <strain evidence="1">CAN-66</strain>
        <tissue evidence="1">Leaf</tissue>
    </source>
</reference>
<dbReference type="Pfam" id="PF13450">
    <property type="entry name" value="NAD_binding_8"/>
    <property type="match status" value="1"/>
</dbReference>
<organism evidence="1 2">
    <name type="scientific">Centaurea solstitialis</name>
    <name type="common">yellow star-thistle</name>
    <dbReference type="NCBI Taxonomy" id="347529"/>
    <lineage>
        <taxon>Eukaryota</taxon>
        <taxon>Viridiplantae</taxon>
        <taxon>Streptophyta</taxon>
        <taxon>Embryophyta</taxon>
        <taxon>Tracheophyta</taxon>
        <taxon>Spermatophyta</taxon>
        <taxon>Magnoliopsida</taxon>
        <taxon>eudicotyledons</taxon>
        <taxon>Gunneridae</taxon>
        <taxon>Pentapetalae</taxon>
        <taxon>asterids</taxon>
        <taxon>campanulids</taxon>
        <taxon>Asterales</taxon>
        <taxon>Asteraceae</taxon>
        <taxon>Carduoideae</taxon>
        <taxon>Cardueae</taxon>
        <taxon>Centaureinae</taxon>
        <taxon>Centaurea</taxon>
    </lineage>
</organism>
<dbReference type="PANTHER" id="PTHR43675:SF30">
    <property type="entry name" value="CYCLOPROPANE-FATTY-ACYL-PHOSPHOLIPID SYNTHASE"/>
    <property type="match status" value="1"/>
</dbReference>
<evidence type="ECO:0000313" key="1">
    <source>
        <dbReference type="EMBL" id="KAJ9538274.1"/>
    </source>
</evidence>
<dbReference type="AlphaFoldDB" id="A0AA38S847"/>
<name>A0AA38S847_9ASTR</name>
<sequence>MGWPSGRLMGAGISRCPYGSGYPGMCMCEMMRVAVVGSGISGMAAAYVLAKAGVNVVLYDKEDYLTTTIDGVDLDLAFMLFNRVTYPNMVEFFEKLGVDVEISDMSFSVSLDEGHGYEWGNRNTFSSLFTQKMNILNPYFLKMLRELTNFKDDVLRYFQELEHNQNNGRNETLSDFIQSHGYSELFQKAYLVPICSSIWPCPMEGVMRFSAYSVLSYFRNHHLFQLLNRPQWLTIRRGSHNYIKRVTINIPTLTICKNEQQMKEELESKGCQIRTLAVKCVSKVDEGCLVLCEDGSQEKYDKCIIDADAPDTLSMLGEEATYEEKRILGAFSYVYSDIFLHHDKSLMPQNERAWGALNFHGTKDNKKIDDHDDGLPFLFTLNPPRPPKSTLFKRSMKQPIPTIAASKAIVELDHIQGKRGIWFCGSYQDYGFHEDGVKVGLVAASGMINKSYEILNNPKQMVPSLMEAGARSFVVRFLRDYIAIGTLILMEDGGTTFTFEGTTQKSPLKVYLKIHNPQFYWKIVTEDDIGLADAYINGDFSFIDKTDGLLHMLMIFIFNRDFKKYASKSNKRGWWTPMFSTAILASMKYFCYHVSRQNTLTQTRRNISRHYDLSNELFALFLDETMSYSCGIFKNEDEDLKTAQMRKISSLIEKARVDKNHEVLDIGCGWGTLAIEIVKRTGCKYTGITLSEEQLKYAERKVKECGLQEHIRFLLYDYRQLLDTFNEMIEHVGHEYYEEFFRCCESLLAEDGVFVLQFIAAPDGRYDELRLGPNFIKEYIFPGGCLPSLSRVTSAMAASSRLSVDHVENIGTHYYRTLRLWRTNFRKNKSCVFIYITLSKILSLGFNHEFILTWEYYFDYCAAGFKTKTLGDYQVVFSRPGNVVT</sequence>
<dbReference type="CDD" id="cd02440">
    <property type="entry name" value="AdoMet_MTases"/>
    <property type="match status" value="1"/>
</dbReference>
<evidence type="ECO:0000313" key="2">
    <source>
        <dbReference type="Proteomes" id="UP001172457"/>
    </source>
</evidence>
<dbReference type="Pfam" id="PF02353">
    <property type="entry name" value="CMAS"/>
    <property type="match status" value="1"/>
</dbReference>
<dbReference type="InterPro" id="IPR029063">
    <property type="entry name" value="SAM-dependent_MTases_sf"/>
</dbReference>
<dbReference type="Gene3D" id="1.10.405.20">
    <property type="match status" value="1"/>
</dbReference>
<proteinExistence type="predicted"/>
<evidence type="ECO:0008006" key="3">
    <source>
        <dbReference type="Google" id="ProtNLM"/>
    </source>
</evidence>
<keyword evidence="2" id="KW-1185">Reference proteome</keyword>
<dbReference type="InterPro" id="IPR036188">
    <property type="entry name" value="FAD/NAD-bd_sf"/>
</dbReference>
<dbReference type="EMBL" id="JARYMX010000008">
    <property type="protein sequence ID" value="KAJ9538274.1"/>
    <property type="molecule type" value="Genomic_DNA"/>
</dbReference>
<dbReference type="InterPro" id="IPR026669">
    <property type="entry name" value="Arsenite_MeTrfase-like"/>
</dbReference>
<dbReference type="Gene3D" id="3.40.50.150">
    <property type="entry name" value="Vaccinia Virus protein VP39"/>
    <property type="match status" value="1"/>
</dbReference>